<dbReference type="CDD" id="cd02440">
    <property type="entry name" value="AdoMet_MTases"/>
    <property type="match status" value="1"/>
</dbReference>
<evidence type="ECO:0000313" key="3">
    <source>
        <dbReference type="Proteomes" id="UP000469670"/>
    </source>
</evidence>
<dbReference type="EMBL" id="JAAGMP010001919">
    <property type="protein sequence ID" value="NEC24910.1"/>
    <property type="molecule type" value="Genomic_DNA"/>
</dbReference>
<dbReference type="InterPro" id="IPR013216">
    <property type="entry name" value="Methyltransf_11"/>
</dbReference>
<dbReference type="Proteomes" id="UP000469670">
    <property type="component" value="Unassembled WGS sequence"/>
</dbReference>
<proteinExistence type="predicted"/>
<evidence type="ECO:0000313" key="2">
    <source>
        <dbReference type="EMBL" id="NEC24910.1"/>
    </source>
</evidence>
<name>A0A7K3SBL9_9ACTN</name>
<gene>
    <name evidence="2" type="ORF">G3I50_42710</name>
</gene>
<dbReference type="GO" id="GO:0032259">
    <property type="term" value="P:methylation"/>
    <property type="evidence" value="ECO:0007669"/>
    <property type="project" value="UniProtKB-KW"/>
</dbReference>
<dbReference type="InterPro" id="IPR029063">
    <property type="entry name" value="SAM-dependent_MTases_sf"/>
</dbReference>
<dbReference type="SUPFAM" id="SSF53335">
    <property type="entry name" value="S-adenosyl-L-methionine-dependent methyltransferases"/>
    <property type="match status" value="1"/>
</dbReference>
<feature type="domain" description="Methyltransferase type 11" evidence="1">
    <location>
        <begin position="48"/>
        <end position="125"/>
    </location>
</feature>
<evidence type="ECO:0000259" key="1">
    <source>
        <dbReference type="Pfam" id="PF08241"/>
    </source>
</evidence>
<accession>A0A7K3SBL9</accession>
<keyword evidence="2" id="KW-0489">Methyltransferase</keyword>
<reference evidence="2 3" key="1">
    <citation type="submission" date="2020-01" db="EMBL/GenBank/DDBJ databases">
        <title>Insect and environment-associated Actinomycetes.</title>
        <authorList>
            <person name="Currrie C."/>
            <person name="Chevrette M."/>
            <person name="Carlson C."/>
            <person name="Stubbendieck R."/>
            <person name="Wendt-Pienkowski E."/>
        </authorList>
    </citation>
    <scope>NUCLEOTIDE SEQUENCE [LARGE SCALE GENOMIC DNA]</scope>
    <source>
        <strain evidence="2 3">SID7590</strain>
    </source>
</reference>
<dbReference type="Pfam" id="PF08241">
    <property type="entry name" value="Methyltransf_11"/>
    <property type="match status" value="1"/>
</dbReference>
<sequence>MTASASGPAPVTATYDRIGIGYRNVRRADPRLAALIHQSLGEARTVVNIGAGSGSYEPERAEVTAVDPSQVMLDQHPGSKKVLAGAEDLPFEDGAFDAAMAVMTVQHWSELRRGLDEMRRVSRRQVLFTFDPHHEPALWLIDEYLPELREFERARFTPLSTVAEALEAHTVLPFPIPHDFTDGFQIAYWRRPEHFLDPIVRQASSTFAQMPASVVEPAIERLRADLASGAWHRRHADLLERDSVDYGYRLLIAGR</sequence>
<dbReference type="GO" id="GO:0008757">
    <property type="term" value="F:S-adenosylmethionine-dependent methyltransferase activity"/>
    <property type="evidence" value="ECO:0007669"/>
    <property type="project" value="InterPro"/>
</dbReference>
<comment type="caution">
    <text evidence="2">The sequence shown here is derived from an EMBL/GenBank/DDBJ whole genome shotgun (WGS) entry which is preliminary data.</text>
</comment>
<protein>
    <submittedName>
        <fullName evidence="2">Methyltransferase domain-containing protein</fullName>
    </submittedName>
</protein>
<dbReference type="RefSeq" id="WP_164209923.1">
    <property type="nucleotide sequence ID" value="NZ_JAAGMP010001919.1"/>
</dbReference>
<dbReference type="Gene3D" id="3.40.50.150">
    <property type="entry name" value="Vaccinia Virus protein VP39"/>
    <property type="match status" value="1"/>
</dbReference>
<keyword evidence="2" id="KW-0808">Transferase</keyword>
<organism evidence="2 3">
    <name type="scientific">Streptomyces parvus</name>
    <dbReference type="NCBI Taxonomy" id="66428"/>
    <lineage>
        <taxon>Bacteria</taxon>
        <taxon>Bacillati</taxon>
        <taxon>Actinomycetota</taxon>
        <taxon>Actinomycetes</taxon>
        <taxon>Kitasatosporales</taxon>
        <taxon>Streptomycetaceae</taxon>
        <taxon>Streptomyces</taxon>
    </lineage>
</organism>
<dbReference type="AlphaFoldDB" id="A0A7K3SBL9"/>